<reference evidence="1" key="1">
    <citation type="submission" date="2013-08" db="EMBL/GenBank/DDBJ databases">
        <authorList>
            <person name="Mendez C."/>
            <person name="Richter M."/>
            <person name="Ferrer M."/>
            <person name="Sanchez J."/>
        </authorList>
    </citation>
    <scope>NUCLEOTIDE SEQUENCE</scope>
</reference>
<organism evidence="1">
    <name type="scientific">mine drainage metagenome</name>
    <dbReference type="NCBI Taxonomy" id="410659"/>
    <lineage>
        <taxon>unclassified sequences</taxon>
        <taxon>metagenomes</taxon>
        <taxon>ecological metagenomes</taxon>
    </lineage>
</organism>
<dbReference type="Pfam" id="PF00756">
    <property type="entry name" value="Esterase"/>
    <property type="match status" value="1"/>
</dbReference>
<name>T1CR99_9ZZZZ</name>
<dbReference type="Gene3D" id="3.40.50.1820">
    <property type="entry name" value="alpha/beta hydrolase"/>
    <property type="match status" value="1"/>
</dbReference>
<protein>
    <submittedName>
        <fullName evidence="1">Esterase</fullName>
    </submittedName>
</protein>
<reference evidence="1" key="2">
    <citation type="journal article" date="2014" name="ISME J.">
        <title>Microbial stratification in low pH oxic and suboxic macroscopic growths along an acid mine drainage.</title>
        <authorList>
            <person name="Mendez-Garcia C."/>
            <person name="Mesa V."/>
            <person name="Sprenger R.R."/>
            <person name="Richter M."/>
            <person name="Diez M.S."/>
            <person name="Solano J."/>
            <person name="Bargiela R."/>
            <person name="Golyshina O.V."/>
            <person name="Manteca A."/>
            <person name="Ramos J.L."/>
            <person name="Gallego J.R."/>
            <person name="Llorente I."/>
            <person name="Martins Dos Santos V.A."/>
            <person name="Jensen O.N."/>
            <person name="Pelaez A.I."/>
            <person name="Sanchez J."/>
            <person name="Ferrer M."/>
        </authorList>
    </citation>
    <scope>NUCLEOTIDE SEQUENCE</scope>
</reference>
<dbReference type="EMBL" id="AUZY01002718">
    <property type="protein sequence ID" value="EQD71640.1"/>
    <property type="molecule type" value="Genomic_DNA"/>
</dbReference>
<gene>
    <name evidence="1" type="ORF">B1B_04343</name>
</gene>
<comment type="caution">
    <text evidence="1">The sequence shown here is derived from an EMBL/GenBank/DDBJ whole genome shotgun (WGS) entry which is preliminary data.</text>
</comment>
<proteinExistence type="predicted"/>
<sequence length="304" mass="34002">MGEIVKIDKTTIHATSLKGNVLGDPVDRDIYFFSHKFNDDSPVLIGLAGFFGSAVSFLNRSFSSQDFIRTLDRICTIHPEISFMIAIPDSMTSLGGNQYINSDAVGNYEDFIIKDVVGKVNHTLGRRKLGIFGKSSGGFGAYNLAVRNPEIFSGFIDVSGDSAFEYCYMKDFPDAIEVFRNTSVDEFLEHFRNSSAHTRQELNALGVAAMAAFYSPTLSAPGKFDLPFDRKTGLVDPLIWERWLDHDPARTVRSSTETLRKKKVILQVGKHDEFSINVGIRSMHESLAETGVPHEFYEYDEGHF</sequence>
<evidence type="ECO:0000313" key="1">
    <source>
        <dbReference type="EMBL" id="EQD71640.1"/>
    </source>
</evidence>
<dbReference type="AlphaFoldDB" id="T1CR99"/>
<feature type="non-terminal residue" evidence="1">
    <location>
        <position position="304"/>
    </location>
</feature>
<accession>T1CR99</accession>
<dbReference type="InterPro" id="IPR000801">
    <property type="entry name" value="Esterase-like"/>
</dbReference>
<dbReference type="SUPFAM" id="SSF53474">
    <property type="entry name" value="alpha/beta-Hydrolases"/>
    <property type="match status" value="1"/>
</dbReference>
<dbReference type="InterPro" id="IPR029058">
    <property type="entry name" value="AB_hydrolase_fold"/>
</dbReference>